<protein>
    <recommendedName>
        <fullName evidence="8">Kinesin-like protein</fullName>
    </recommendedName>
</protein>
<dbReference type="GO" id="GO:0008574">
    <property type="term" value="F:plus-end-directed microtubule motor activity"/>
    <property type="evidence" value="ECO:0000318"/>
    <property type="project" value="GO_Central"/>
</dbReference>
<dbReference type="InterPro" id="IPR019821">
    <property type="entry name" value="Kinesin_motor_CS"/>
</dbReference>
<dbReference type="PRINTS" id="PR00380">
    <property type="entry name" value="KINESINHEAVY"/>
</dbReference>
<dbReference type="GO" id="GO:0005871">
    <property type="term" value="C:kinesin complex"/>
    <property type="evidence" value="ECO:0000318"/>
    <property type="project" value="GO_Central"/>
</dbReference>
<dbReference type="SUPFAM" id="SSF52540">
    <property type="entry name" value="P-loop containing nucleoside triphosphate hydrolases"/>
    <property type="match status" value="1"/>
</dbReference>
<keyword evidence="2 8" id="KW-0493">Microtubule</keyword>
<dbReference type="InParanoid" id="F1A031"/>
<dbReference type="Proteomes" id="UP000001064">
    <property type="component" value="Unassembled WGS sequence"/>
</dbReference>
<keyword evidence="5" id="KW-0175">Coiled coil</keyword>
<evidence type="ECO:0000256" key="8">
    <source>
        <dbReference type="RuleBase" id="RU000394"/>
    </source>
</evidence>
<dbReference type="GO" id="GO:0005524">
    <property type="term" value="F:ATP binding"/>
    <property type="evidence" value="ECO:0007669"/>
    <property type="project" value="UniProtKB-UniRule"/>
</dbReference>
<dbReference type="InterPro" id="IPR027417">
    <property type="entry name" value="P-loop_NTPase"/>
</dbReference>
<dbReference type="GO" id="GO:0008017">
    <property type="term" value="F:microtubule binding"/>
    <property type="evidence" value="ECO:0000318"/>
    <property type="project" value="GO_Central"/>
</dbReference>
<dbReference type="STRING" id="5786.F1A031"/>
<keyword evidence="3 7" id="KW-0547">Nucleotide-binding</keyword>
<feature type="binding site" evidence="7">
    <location>
        <begin position="165"/>
        <end position="172"/>
    </location>
    <ligand>
        <name>ATP</name>
        <dbReference type="ChEBI" id="CHEBI:30616"/>
    </ligand>
</feature>
<dbReference type="GO" id="GO:0030705">
    <property type="term" value="P:cytoskeleton-dependent intracellular transport"/>
    <property type="evidence" value="ECO:0000318"/>
    <property type="project" value="GO_Central"/>
</dbReference>
<keyword evidence="12" id="KW-1185">Reference proteome</keyword>
<dbReference type="GO" id="GO:0007018">
    <property type="term" value="P:microtubule-based movement"/>
    <property type="evidence" value="ECO:0000318"/>
    <property type="project" value="GO_Central"/>
</dbReference>
<dbReference type="PROSITE" id="PS00411">
    <property type="entry name" value="KINESIN_MOTOR_1"/>
    <property type="match status" value="1"/>
</dbReference>
<dbReference type="InterPro" id="IPR001752">
    <property type="entry name" value="Kinesin_motor_dom"/>
</dbReference>
<evidence type="ECO:0000313" key="12">
    <source>
        <dbReference type="Proteomes" id="UP000001064"/>
    </source>
</evidence>
<keyword evidence="4 7" id="KW-0067">ATP-binding</keyword>
<dbReference type="RefSeq" id="XP_003293024.1">
    <property type="nucleotide sequence ID" value="XM_003292976.1"/>
</dbReference>
<proteinExistence type="inferred from homology"/>
<dbReference type="PROSITE" id="PS50067">
    <property type="entry name" value="KINESIN_MOTOR_2"/>
    <property type="match status" value="1"/>
</dbReference>
<comment type="similarity">
    <text evidence="7 8">Belongs to the TRAFAC class myosin-kinesin ATPase superfamily. Kinesin family.</text>
</comment>
<feature type="compositionally biased region" description="Low complexity" evidence="9">
    <location>
        <begin position="70"/>
        <end position="93"/>
    </location>
</feature>
<feature type="region of interest" description="Disordered" evidence="9">
    <location>
        <begin position="14"/>
        <end position="33"/>
    </location>
</feature>
<dbReference type="eggNOG" id="KOG0240">
    <property type="taxonomic scope" value="Eukaryota"/>
</dbReference>
<feature type="region of interest" description="Disordered" evidence="9">
    <location>
        <begin position="70"/>
        <end position="107"/>
    </location>
</feature>
<evidence type="ECO:0000259" key="10">
    <source>
        <dbReference type="PROSITE" id="PS50067"/>
    </source>
</evidence>
<name>F1A031_DICPU</name>
<dbReference type="AlphaFoldDB" id="F1A031"/>
<gene>
    <name evidence="11" type="ORF">DICPUDRAFT_83617</name>
</gene>
<dbReference type="OrthoDB" id="21176at2759"/>
<keyword evidence="6 7" id="KW-0505">Motor protein</keyword>
<organism evidence="11 12">
    <name type="scientific">Dictyostelium purpureum</name>
    <name type="common">Slime mold</name>
    <dbReference type="NCBI Taxonomy" id="5786"/>
    <lineage>
        <taxon>Eukaryota</taxon>
        <taxon>Amoebozoa</taxon>
        <taxon>Evosea</taxon>
        <taxon>Eumycetozoa</taxon>
        <taxon>Dictyostelia</taxon>
        <taxon>Dictyosteliales</taxon>
        <taxon>Dictyosteliaceae</taxon>
        <taxon>Dictyostelium</taxon>
    </lineage>
</organism>
<evidence type="ECO:0000256" key="2">
    <source>
        <dbReference type="ARBA" id="ARBA00022701"/>
    </source>
</evidence>
<evidence type="ECO:0000256" key="4">
    <source>
        <dbReference type="ARBA" id="ARBA00022840"/>
    </source>
</evidence>
<dbReference type="KEGG" id="dpp:DICPUDRAFT_83617"/>
<dbReference type="GO" id="GO:0005874">
    <property type="term" value="C:microtubule"/>
    <property type="evidence" value="ECO:0000318"/>
    <property type="project" value="GO_Central"/>
</dbReference>
<evidence type="ECO:0000256" key="7">
    <source>
        <dbReference type="PROSITE-ProRule" id="PRU00283"/>
    </source>
</evidence>
<dbReference type="Gene3D" id="3.40.850.10">
    <property type="entry name" value="Kinesin motor domain"/>
    <property type="match status" value="2"/>
</dbReference>
<dbReference type="EMBL" id="GL871328">
    <property type="protein sequence ID" value="EGC30445.1"/>
    <property type="molecule type" value="Genomic_DNA"/>
</dbReference>
<dbReference type="GO" id="GO:0005737">
    <property type="term" value="C:cytoplasm"/>
    <property type="evidence" value="ECO:0000318"/>
    <property type="project" value="GO_Central"/>
</dbReference>
<sequence length="416" mass="46840">MSKYTLLMAIKYGDSKSKIPPPPSQYTTTTISNNSNINATTTITTPKHQKELNNLDIINQNSVFSSVQNLNTSSSSLSSSSNSTPSPTIPSRNSIRKNLSSSEKKLTIGEDGRTIHITSPQNSTAYRFSKVFQPTTTQESFYNEVARPLVDDVLNGFNVGIIAYGQTGAGKTYTQFGKDIGDELPLTKQEGYGITPRFIKDLLNRVNYLSSDRVRFTVRVSYLELYREKLYDLINDKAELDIRMSDNGFNAPDASQPPIQSFSDFLYYIHNGEKNKSYGDNNRFLSSLYIVDLAGSESVSQTGATGSRLDETKSINKSLFVLGGVIEDMVKKSKKSQHVRYRDSNLTKLPSSNNETVLRDTTQSLSFAERTQSVKNKPQVNVELSNHQLKQYIQGLKNENRHLRNLLLFRKKYEYF</sequence>
<evidence type="ECO:0000313" key="11">
    <source>
        <dbReference type="EMBL" id="EGC30445.1"/>
    </source>
</evidence>
<evidence type="ECO:0000256" key="3">
    <source>
        <dbReference type="ARBA" id="ARBA00022741"/>
    </source>
</evidence>
<feature type="domain" description="Kinesin motor" evidence="10">
    <location>
        <begin position="90"/>
        <end position="349"/>
    </location>
</feature>
<dbReference type="Pfam" id="PF00225">
    <property type="entry name" value="Kinesin"/>
    <property type="match status" value="2"/>
</dbReference>
<dbReference type="PANTHER" id="PTHR47968:SF36">
    <property type="entry name" value="KINESIN HEAVY CHAIN ISOFORM X1"/>
    <property type="match status" value="1"/>
</dbReference>
<dbReference type="PANTHER" id="PTHR47968">
    <property type="entry name" value="CENTROMERE PROTEIN E"/>
    <property type="match status" value="1"/>
</dbReference>
<dbReference type="InterPro" id="IPR036961">
    <property type="entry name" value="Kinesin_motor_dom_sf"/>
</dbReference>
<dbReference type="SMART" id="SM00129">
    <property type="entry name" value="KISc"/>
    <property type="match status" value="1"/>
</dbReference>
<dbReference type="InterPro" id="IPR027640">
    <property type="entry name" value="Kinesin-like_fam"/>
</dbReference>
<accession>F1A031</accession>
<evidence type="ECO:0000256" key="9">
    <source>
        <dbReference type="SAM" id="MobiDB-lite"/>
    </source>
</evidence>
<reference evidence="12" key="1">
    <citation type="journal article" date="2011" name="Genome Biol.">
        <title>Comparative genomics of the social amoebae Dictyostelium discoideum and Dictyostelium purpureum.</title>
        <authorList>
            <consortium name="US DOE Joint Genome Institute (JGI-PGF)"/>
            <person name="Sucgang R."/>
            <person name="Kuo A."/>
            <person name="Tian X."/>
            <person name="Salerno W."/>
            <person name="Parikh A."/>
            <person name="Feasley C.L."/>
            <person name="Dalin E."/>
            <person name="Tu H."/>
            <person name="Huang E."/>
            <person name="Barry K."/>
            <person name="Lindquist E."/>
            <person name="Shapiro H."/>
            <person name="Bruce D."/>
            <person name="Schmutz J."/>
            <person name="Salamov A."/>
            <person name="Fey P."/>
            <person name="Gaudet P."/>
            <person name="Anjard C."/>
            <person name="Babu M.M."/>
            <person name="Basu S."/>
            <person name="Bushmanova Y."/>
            <person name="van der Wel H."/>
            <person name="Katoh-Kurasawa M."/>
            <person name="Dinh C."/>
            <person name="Coutinho P.M."/>
            <person name="Saito T."/>
            <person name="Elias M."/>
            <person name="Schaap P."/>
            <person name="Kay R.R."/>
            <person name="Henrissat B."/>
            <person name="Eichinger L."/>
            <person name="Rivero F."/>
            <person name="Putnam N.H."/>
            <person name="West C.M."/>
            <person name="Loomis W.F."/>
            <person name="Chisholm R.L."/>
            <person name="Shaulsky G."/>
            <person name="Strassmann J.E."/>
            <person name="Queller D.C."/>
            <person name="Kuspa A."/>
            <person name="Grigoriev I.V."/>
        </authorList>
    </citation>
    <scope>NUCLEOTIDE SEQUENCE [LARGE SCALE GENOMIC DNA]</scope>
    <source>
        <strain evidence="12">QSDP1</strain>
    </source>
</reference>
<dbReference type="GeneID" id="10510502"/>
<evidence type="ECO:0000256" key="6">
    <source>
        <dbReference type="ARBA" id="ARBA00023175"/>
    </source>
</evidence>
<evidence type="ECO:0000256" key="1">
    <source>
        <dbReference type="ARBA" id="ARBA00022448"/>
    </source>
</evidence>
<dbReference type="VEuPathDB" id="AmoebaDB:DICPUDRAFT_83617"/>
<dbReference type="GO" id="GO:0016887">
    <property type="term" value="F:ATP hydrolysis activity"/>
    <property type="evidence" value="ECO:0000318"/>
    <property type="project" value="GO_Central"/>
</dbReference>
<evidence type="ECO:0000256" key="5">
    <source>
        <dbReference type="ARBA" id="ARBA00023054"/>
    </source>
</evidence>
<keyword evidence="1" id="KW-0813">Transport</keyword>